<name>A0A3L6LBA0_9TRYP</name>
<dbReference type="AlphaFoldDB" id="A0A3L6LBA0"/>
<sequence>MKKSVSLKEFSTTPTVSYMLRKDGHNLAEVRGNNSNSLNGSVNGPRSPPPVFHKEEKPPQSDNNSELDVMYDME</sequence>
<dbReference type="EMBL" id="QSBY01000003">
    <property type="protein sequence ID" value="RHW73943.1"/>
    <property type="molecule type" value="Genomic_DNA"/>
</dbReference>
<accession>A0A3L6LBA0</accession>
<gene>
    <name evidence="2" type="ORF">DPX39_030031500</name>
</gene>
<feature type="compositionally biased region" description="Low complexity" evidence="1">
    <location>
        <begin position="32"/>
        <end position="44"/>
    </location>
</feature>
<dbReference type="Proteomes" id="UP000266743">
    <property type="component" value="Chromosome 3"/>
</dbReference>
<reference evidence="2" key="1">
    <citation type="submission" date="2018-09" db="EMBL/GenBank/DDBJ databases">
        <title>whole genome sequence of T. equiperdum IVM-t1 strain.</title>
        <authorList>
            <person name="Suganuma K."/>
        </authorList>
    </citation>
    <scope>NUCLEOTIDE SEQUENCE [LARGE SCALE GENOMIC DNA]</scope>
    <source>
        <strain evidence="2">IVM-t1</strain>
    </source>
</reference>
<protein>
    <submittedName>
        <fullName evidence="2">Uncharacterized protein</fullName>
    </submittedName>
</protein>
<evidence type="ECO:0000256" key="1">
    <source>
        <dbReference type="SAM" id="MobiDB-lite"/>
    </source>
</evidence>
<comment type="caution">
    <text evidence="2">The sequence shown here is derived from an EMBL/GenBank/DDBJ whole genome shotgun (WGS) entry which is preliminary data.</text>
</comment>
<organism evidence="2">
    <name type="scientific">Trypanosoma brucei equiperdum</name>
    <dbReference type="NCBI Taxonomy" id="630700"/>
    <lineage>
        <taxon>Eukaryota</taxon>
        <taxon>Discoba</taxon>
        <taxon>Euglenozoa</taxon>
        <taxon>Kinetoplastea</taxon>
        <taxon>Metakinetoplastina</taxon>
        <taxon>Trypanosomatida</taxon>
        <taxon>Trypanosomatidae</taxon>
        <taxon>Trypanosoma</taxon>
    </lineage>
</organism>
<feature type="region of interest" description="Disordered" evidence="1">
    <location>
        <begin position="28"/>
        <end position="74"/>
    </location>
</feature>
<evidence type="ECO:0000313" key="2">
    <source>
        <dbReference type="EMBL" id="RHW73943.1"/>
    </source>
</evidence>
<proteinExistence type="predicted"/>